<dbReference type="Gene3D" id="3.30.300.180">
    <property type="match status" value="1"/>
</dbReference>
<feature type="region of interest" description="Disordered" evidence="1">
    <location>
        <begin position="108"/>
        <end position="129"/>
    </location>
</feature>
<evidence type="ECO:0000259" key="2">
    <source>
        <dbReference type="Pfam" id="PF11638"/>
    </source>
</evidence>
<feature type="region of interest" description="Disordered" evidence="1">
    <location>
        <begin position="244"/>
        <end position="358"/>
    </location>
</feature>
<accession>A0A7S8EBN2</accession>
<protein>
    <recommendedName>
        <fullName evidence="2">DnaA N-terminal domain-containing protein</fullName>
    </recommendedName>
</protein>
<dbReference type="InterPro" id="IPR024633">
    <property type="entry name" value="DnaA_N_dom"/>
</dbReference>
<organism evidence="3 4">
    <name type="scientific">Phototrophicus methaneseepsis</name>
    <dbReference type="NCBI Taxonomy" id="2710758"/>
    <lineage>
        <taxon>Bacteria</taxon>
        <taxon>Bacillati</taxon>
        <taxon>Chloroflexota</taxon>
        <taxon>Candidatus Thermofontia</taxon>
        <taxon>Phototrophicales</taxon>
        <taxon>Phototrophicaceae</taxon>
        <taxon>Phototrophicus</taxon>
    </lineage>
</organism>
<dbReference type="EMBL" id="CP062983">
    <property type="protein sequence ID" value="QPC83798.1"/>
    <property type="molecule type" value="Genomic_DNA"/>
</dbReference>
<feature type="compositionally biased region" description="Basic and acidic residues" evidence="1">
    <location>
        <begin position="259"/>
        <end position="277"/>
    </location>
</feature>
<feature type="compositionally biased region" description="Polar residues" evidence="1">
    <location>
        <begin position="324"/>
        <end position="341"/>
    </location>
</feature>
<sequence>MTPQDAWTAAHHQLALQLDRASFETWLRDAAFIDCKEGIYRIEVPNDYARDVCQQRLYRNIRRILSDVSGEACELIFETKSKESTNQPDGEPIADDNPLSRFLQRLPQAPEPQSEPQSDNEGNEPDRKDNLADGWHYFARVPEAIIDTLDPQCGWLLVKIIRHIIRKTNTLIASYKDLETLSGISDSQIKREIPKLVAAGHLAVVPGRGRGNANTYHLAGRLAVAVCGAEVAAATAEQLALNSLPKPTQVPNKVAQTEPHSDDKVAQTEPHSDDKVAQTEPFSGAKVALPEPHNDKVAPTEPFSDDKVAQTEPFSGDKMALTGPPNQTSNKSPDINKNQTHAPAHEAANTQPPPAPAAVVNNFIQNQDEPDSKNDKPPRYPTLAMWVAKWGGPSASQVAALQEIDRRYDTDVIKDAFTATVNAYESGKTRYVDRLTYFQSALQRRHNKILILESASRRGNHAAVN</sequence>
<dbReference type="Pfam" id="PF11638">
    <property type="entry name" value="DnaA_N"/>
    <property type="match status" value="1"/>
</dbReference>
<dbReference type="Proteomes" id="UP000594468">
    <property type="component" value="Chromosome"/>
</dbReference>
<gene>
    <name evidence="3" type="ORF">G4Y79_05305</name>
</gene>
<feature type="compositionally biased region" description="Polar residues" evidence="1">
    <location>
        <begin position="245"/>
        <end position="255"/>
    </location>
</feature>
<evidence type="ECO:0000256" key="1">
    <source>
        <dbReference type="SAM" id="MobiDB-lite"/>
    </source>
</evidence>
<keyword evidence="4" id="KW-1185">Reference proteome</keyword>
<feature type="compositionally biased region" description="Low complexity" evidence="1">
    <location>
        <begin position="108"/>
        <end position="117"/>
    </location>
</feature>
<dbReference type="AlphaFoldDB" id="A0A7S8EBN2"/>
<feature type="region of interest" description="Disordered" evidence="1">
    <location>
        <begin position="79"/>
        <end position="98"/>
    </location>
</feature>
<proteinExistence type="predicted"/>
<evidence type="ECO:0000313" key="4">
    <source>
        <dbReference type="Proteomes" id="UP000594468"/>
    </source>
</evidence>
<dbReference type="KEGG" id="pmet:G4Y79_05305"/>
<reference evidence="3 4" key="1">
    <citation type="submission" date="2020-02" db="EMBL/GenBank/DDBJ databases">
        <authorList>
            <person name="Zheng R.K."/>
            <person name="Sun C.M."/>
        </authorList>
    </citation>
    <scope>NUCLEOTIDE SEQUENCE [LARGE SCALE GENOMIC DNA]</scope>
    <source>
        <strain evidence="4">rifampicinis</strain>
    </source>
</reference>
<dbReference type="InterPro" id="IPR038454">
    <property type="entry name" value="DnaA_N_sf"/>
</dbReference>
<evidence type="ECO:0000313" key="3">
    <source>
        <dbReference type="EMBL" id="QPC83798.1"/>
    </source>
</evidence>
<feature type="domain" description="DnaA N-terminal" evidence="2">
    <location>
        <begin position="5"/>
        <end position="66"/>
    </location>
</feature>
<feature type="compositionally biased region" description="Basic and acidic residues" evidence="1">
    <location>
        <begin position="292"/>
        <end position="309"/>
    </location>
</feature>
<name>A0A7S8EBN2_9CHLR</name>
<dbReference type="RefSeq" id="WP_195171862.1">
    <property type="nucleotide sequence ID" value="NZ_CP062983.1"/>
</dbReference>